<dbReference type="Proteomes" id="UP000183832">
    <property type="component" value="Unassembled WGS sequence"/>
</dbReference>
<reference evidence="1 2" key="1">
    <citation type="submission" date="2015-04" db="EMBL/GenBank/DDBJ databases">
        <authorList>
            <person name="Syromyatnikov M.Y."/>
            <person name="Popov V.N."/>
        </authorList>
    </citation>
    <scope>NUCLEOTIDE SEQUENCE [LARGE SCALE GENOMIC DNA]</scope>
</reference>
<dbReference type="GO" id="GO:0032543">
    <property type="term" value="P:mitochondrial translation"/>
    <property type="evidence" value="ECO:0007669"/>
    <property type="project" value="InterPro"/>
</dbReference>
<organism evidence="1 2">
    <name type="scientific">Clunio marinus</name>
    <dbReference type="NCBI Taxonomy" id="568069"/>
    <lineage>
        <taxon>Eukaryota</taxon>
        <taxon>Metazoa</taxon>
        <taxon>Ecdysozoa</taxon>
        <taxon>Arthropoda</taxon>
        <taxon>Hexapoda</taxon>
        <taxon>Insecta</taxon>
        <taxon>Pterygota</taxon>
        <taxon>Neoptera</taxon>
        <taxon>Endopterygota</taxon>
        <taxon>Diptera</taxon>
        <taxon>Nematocera</taxon>
        <taxon>Chironomoidea</taxon>
        <taxon>Chironomidae</taxon>
        <taxon>Clunio</taxon>
    </lineage>
</organism>
<sequence>MRTYSCLFRQYRRPVYMHARAPQNTNRIPFKPILPIALRDQVSGKSDSLQSKVPCLHELSVLFAALKDNEFDEANCKREIDALKKAHVEAMEQAREDKLKNRGEIISTGTKLNSNQLNRYLRKFPSK</sequence>
<dbReference type="PANTHER" id="PTHR31278:SF2">
    <property type="entry name" value="SMALL RIBOSOMAL SUBUNIT PROTEIN MS37"/>
    <property type="match status" value="1"/>
</dbReference>
<keyword evidence="2" id="KW-1185">Reference proteome</keyword>
<dbReference type="GO" id="GO:0005654">
    <property type="term" value="C:nucleoplasm"/>
    <property type="evidence" value="ECO:0007669"/>
    <property type="project" value="TreeGrafter"/>
</dbReference>
<dbReference type="GO" id="GO:0005761">
    <property type="term" value="C:mitochondrial ribosome"/>
    <property type="evidence" value="ECO:0007669"/>
    <property type="project" value="InterPro"/>
</dbReference>
<gene>
    <name evidence="1" type="primary">putative GJ21085</name>
    <name evidence="1" type="ORF">CLUMA_CG005694</name>
</gene>
<name>A0A1J1HVW8_9DIPT</name>
<evidence type="ECO:0000313" key="1">
    <source>
        <dbReference type="EMBL" id="CRK92165.1"/>
    </source>
</evidence>
<dbReference type="GO" id="GO:0003723">
    <property type="term" value="F:RNA binding"/>
    <property type="evidence" value="ECO:0007669"/>
    <property type="project" value="TreeGrafter"/>
</dbReference>
<dbReference type="AlphaFoldDB" id="A0A1J1HVW8"/>
<proteinExistence type="predicted"/>
<dbReference type="EMBL" id="CVRI01000024">
    <property type="protein sequence ID" value="CRK92165.1"/>
    <property type="molecule type" value="Genomic_DNA"/>
</dbReference>
<dbReference type="PANTHER" id="PTHR31278">
    <property type="entry name" value="CHCHD1"/>
    <property type="match status" value="1"/>
</dbReference>
<evidence type="ECO:0000313" key="2">
    <source>
        <dbReference type="Proteomes" id="UP000183832"/>
    </source>
</evidence>
<dbReference type="OrthoDB" id="5825849at2759"/>
<accession>A0A1J1HVW8</accession>
<dbReference type="InterPro" id="IPR033620">
    <property type="entry name" value="Ribosomal_mS37_met"/>
</dbReference>
<protein>
    <submittedName>
        <fullName evidence="1">CLUMA_CG005694, isoform A</fullName>
    </submittedName>
</protein>
<dbReference type="STRING" id="568069.A0A1J1HVW8"/>